<dbReference type="Gene3D" id="3.10.590.10">
    <property type="entry name" value="ph1033 like domains"/>
    <property type="match status" value="1"/>
</dbReference>
<feature type="compositionally biased region" description="Polar residues" evidence="10">
    <location>
        <begin position="1413"/>
        <end position="1424"/>
    </location>
</feature>
<evidence type="ECO:0000256" key="9">
    <source>
        <dbReference type="PROSITE-ProRule" id="PRU00023"/>
    </source>
</evidence>
<proteinExistence type="inferred from homology"/>
<protein>
    <submittedName>
        <fullName evidence="15">ATP-dependent RNA helicase YTHDC2</fullName>
    </submittedName>
</protein>
<evidence type="ECO:0000256" key="10">
    <source>
        <dbReference type="SAM" id="MobiDB-lite"/>
    </source>
</evidence>
<feature type="compositionally biased region" description="Low complexity" evidence="10">
    <location>
        <begin position="1466"/>
        <end position="1481"/>
    </location>
</feature>
<dbReference type="EMBL" id="NEDP02001843">
    <property type="protein sequence ID" value="OWF52301.1"/>
    <property type="molecule type" value="Genomic_DNA"/>
</dbReference>
<dbReference type="InterPro" id="IPR014001">
    <property type="entry name" value="Helicase_ATP-bd"/>
</dbReference>
<evidence type="ECO:0000259" key="13">
    <source>
        <dbReference type="PROSITE" id="PS51192"/>
    </source>
</evidence>
<dbReference type="SUPFAM" id="SSF82708">
    <property type="entry name" value="R3H domain"/>
    <property type="match status" value="1"/>
</dbReference>
<keyword evidence="8" id="KW-0539">Nucleus</keyword>
<keyword evidence="7" id="KW-0694">RNA-binding</keyword>
<keyword evidence="9" id="KW-0040">ANK repeat</keyword>
<feature type="compositionally biased region" description="Polar residues" evidence="10">
    <location>
        <begin position="1246"/>
        <end position="1256"/>
    </location>
</feature>
<dbReference type="Pfam" id="PF00270">
    <property type="entry name" value="DEAD"/>
    <property type="match status" value="1"/>
</dbReference>
<dbReference type="GO" id="GO:0003723">
    <property type="term" value="F:RNA binding"/>
    <property type="evidence" value="ECO:0007669"/>
    <property type="project" value="UniProtKB-KW"/>
</dbReference>
<dbReference type="InterPro" id="IPR007502">
    <property type="entry name" value="Helicase-assoc_dom"/>
</dbReference>
<keyword evidence="6" id="KW-0067">ATP-binding</keyword>
<feature type="repeat" description="ANK" evidence="9">
    <location>
        <begin position="521"/>
        <end position="553"/>
    </location>
</feature>
<keyword evidence="5 15" id="KW-0347">Helicase</keyword>
<keyword evidence="3" id="KW-0547">Nucleotide-binding</keyword>
<dbReference type="InterPro" id="IPR001650">
    <property type="entry name" value="Helicase_C-like"/>
</dbReference>
<dbReference type="GO" id="GO:0005634">
    <property type="term" value="C:nucleus"/>
    <property type="evidence" value="ECO:0007669"/>
    <property type="project" value="UniProtKB-SubCell"/>
</dbReference>
<dbReference type="GO" id="GO:0003677">
    <property type="term" value="F:DNA binding"/>
    <property type="evidence" value="ECO:0007669"/>
    <property type="project" value="UniProtKB-ARBA"/>
</dbReference>
<feature type="region of interest" description="Disordered" evidence="10">
    <location>
        <begin position="451"/>
        <end position="476"/>
    </location>
</feature>
<dbReference type="OrthoDB" id="6103986at2759"/>
<evidence type="ECO:0000259" key="14">
    <source>
        <dbReference type="PROSITE" id="PS51194"/>
    </source>
</evidence>
<dbReference type="SUPFAM" id="SSF48403">
    <property type="entry name" value="Ankyrin repeat"/>
    <property type="match status" value="1"/>
</dbReference>
<dbReference type="GO" id="GO:0005524">
    <property type="term" value="F:ATP binding"/>
    <property type="evidence" value="ECO:0007669"/>
    <property type="project" value="UniProtKB-KW"/>
</dbReference>
<dbReference type="InterPro" id="IPR048333">
    <property type="entry name" value="HA2_WH"/>
</dbReference>
<feature type="compositionally biased region" description="Basic and acidic residues" evidence="10">
    <location>
        <begin position="451"/>
        <end position="462"/>
    </location>
</feature>
<feature type="region of interest" description="Disordered" evidence="10">
    <location>
        <begin position="1412"/>
        <end position="1560"/>
    </location>
</feature>
<dbReference type="InterPro" id="IPR027417">
    <property type="entry name" value="P-loop_NTPase"/>
</dbReference>
<dbReference type="Gene3D" id="1.20.120.1080">
    <property type="match status" value="1"/>
</dbReference>
<dbReference type="SMART" id="SM00487">
    <property type="entry name" value="DEXDc"/>
    <property type="match status" value="1"/>
</dbReference>
<accession>A0A210QU91</accession>
<feature type="compositionally biased region" description="Polar residues" evidence="10">
    <location>
        <begin position="1455"/>
        <end position="1465"/>
    </location>
</feature>
<dbReference type="InterPro" id="IPR059023">
    <property type="entry name" value="RNA_hel_CTD"/>
</dbReference>
<dbReference type="InterPro" id="IPR036770">
    <property type="entry name" value="Ankyrin_rpt-contain_sf"/>
</dbReference>
<feature type="region of interest" description="Disordered" evidence="10">
    <location>
        <begin position="1093"/>
        <end position="1113"/>
    </location>
</feature>
<dbReference type="InterPro" id="IPR011709">
    <property type="entry name" value="DEAD-box_helicase_OB_fold"/>
</dbReference>
<dbReference type="Pfam" id="PF04146">
    <property type="entry name" value="YTH"/>
    <property type="match status" value="1"/>
</dbReference>
<dbReference type="InterPro" id="IPR001374">
    <property type="entry name" value="R3H_dom"/>
</dbReference>
<dbReference type="Pfam" id="PF21010">
    <property type="entry name" value="HA2_C"/>
    <property type="match status" value="1"/>
</dbReference>
<dbReference type="PROSITE" id="PS51194">
    <property type="entry name" value="HELICASE_CTER"/>
    <property type="match status" value="1"/>
</dbReference>
<dbReference type="Pfam" id="PF26026">
    <property type="entry name" value="RNA_hel_CTD"/>
    <property type="match status" value="1"/>
</dbReference>
<keyword evidence="4" id="KW-0378">Hydrolase</keyword>
<organism evidence="15 16">
    <name type="scientific">Mizuhopecten yessoensis</name>
    <name type="common">Japanese scallop</name>
    <name type="synonym">Patinopecten yessoensis</name>
    <dbReference type="NCBI Taxonomy" id="6573"/>
    <lineage>
        <taxon>Eukaryota</taxon>
        <taxon>Metazoa</taxon>
        <taxon>Spiralia</taxon>
        <taxon>Lophotrochozoa</taxon>
        <taxon>Mollusca</taxon>
        <taxon>Bivalvia</taxon>
        <taxon>Autobranchia</taxon>
        <taxon>Pteriomorphia</taxon>
        <taxon>Pectinida</taxon>
        <taxon>Pectinoidea</taxon>
        <taxon>Pectinidae</taxon>
        <taxon>Mizuhopecten</taxon>
    </lineage>
</organism>
<dbReference type="Pfam" id="PF00271">
    <property type="entry name" value="Helicase_C"/>
    <property type="match status" value="1"/>
</dbReference>
<evidence type="ECO:0000256" key="6">
    <source>
        <dbReference type="ARBA" id="ARBA00022840"/>
    </source>
</evidence>
<dbReference type="SMART" id="SM00847">
    <property type="entry name" value="HA2"/>
    <property type="match status" value="1"/>
</dbReference>
<comment type="similarity">
    <text evidence="2">Belongs to the DEAD box helicase family. DEAH subfamily.</text>
</comment>
<name>A0A210QU91_MIZYE</name>
<feature type="compositionally biased region" description="Basic residues" evidence="10">
    <location>
        <begin position="1547"/>
        <end position="1560"/>
    </location>
</feature>
<dbReference type="PROSITE" id="PS50088">
    <property type="entry name" value="ANK_REPEAT"/>
    <property type="match status" value="1"/>
</dbReference>
<dbReference type="SMART" id="SM00490">
    <property type="entry name" value="HELICc"/>
    <property type="match status" value="1"/>
</dbReference>
<feature type="region of interest" description="Disordered" evidence="10">
    <location>
        <begin position="1182"/>
        <end position="1270"/>
    </location>
</feature>
<dbReference type="Pfam" id="PF07717">
    <property type="entry name" value="OB_NTP_bind"/>
    <property type="match status" value="1"/>
</dbReference>
<comment type="subcellular location">
    <subcellularLocation>
        <location evidence="1">Nucleus</location>
    </subcellularLocation>
</comment>
<dbReference type="SMART" id="SM00393">
    <property type="entry name" value="R3H"/>
    <property type="match status" value="1"/>
</dbReference>
<evidence type="ECO:0000256" key="3">
    <source>
        <dbReference type="ARBA" id="ARBA00022741"/>
    </source>
</evidence>
<dbReference type="STRING" id="6573.A0A210QU91"/>
<feature type="compositionally biased region" description="Low complexity" evidence="10">
    <location>
        <begin position="1225"/>
        <end position="1245"/>
    </location>
</feature>
<dbReference type="GO" id="GO:0004386">
    <property type="term" value="F:helicase activity"/>
    <property type="evidence" value="ECO:0007669"/>
    <property type="project" value="UniProtKB-KW"/>
</dbReference>
<dbReference type="InterPro" id="IPR007275">
    <property type="entry name" value="YTH_domain"/>
</dbReference>
<evidence type="ECO:0000256" key="2">
    <source>
        <dbReference type="ARBA" id="ARBA00008792"/>
    </source>
</evidence>
<dbReference type="InterPro" id="IPR002110">
    <property type="entry name" value="Ankyrin_rpt"/>
</dbReference>
<evidence type="ECO:0000256" key="7">
    <source>
        <dbReference type="ARBA" id="ARBA00022884"/>
    </source>
</evidence>
<gene>
    <name evidence="15" type="ORF">KP79_PYT14885</name>
</gene>
<feature type="domain" description="YTH" evidence="11">
    <location>
        <begin position="1275"/>
        <end position="1405"/>
    </location>
</feature>
<feature type="domain" description="R3H" evidence="12">
    <location>
        <begin position="65"/>
        <end position="129"/>
    </location>
</feature>
<feature type="domain" description="Helicase C-terminal" evidence="14">
    <location>
        <begin position="626"/>
        <end position="795"/>
    </location>
</feature>
<evidence type="ECO:0000313" key="16">
    <source>
        <dbReference type="Proteomes" id="UP000242188"/>
    </source>
</evidence>
<evidence type="ECO:0000256" key="8">
    <source>
        <dbReference type="ARBA" id="ARBA00023242"/>
    </source>
</evidence>
<keyword evidence="16" id="KW-1185">Reference proteome</keyword>
<dbReference type="CDD" id="cd18791">
    <property type="entry name" value="SF2_C_RHA"/>
    <property type="match status" value="1"/>
</dbReference>
<feature type="compositionally biased region" description="Low complexity" evidence="10">
    <location>
        <begin position="1533"/>
        <end position="1542"/>
    </location>
</feature>
<dbReference type="CDD" id="cd21134">
    <property type="entry name" value="YTH"/>
    <property type="match status" value="1"/>
</dbReference>
<feature type="compositionally biased region" description="Low complexity" evidence="10">
    <location>
        <begin position="28"/>
        <end position="47"/>
    </location>
</feature>
<feature type="region of interest" description="Disordered" evidence="10">
    <location>
        <begin position="1"/>
        <end position="59"/>
    </location>
</feature>
<dbReference type="PANTHER" id="PTHR18934:SF213">
    <property type="entry name" value="3'-5' RNA HELICASE YTHDC2"/>
    <property type="match status" value="1"/>
</dbReference>
<dbReference type="InterPro" id="IPR036867">
    <property type="entry name" value="R3H_dom_sf"/>
</dbReference>
<dbReference type="FunFam" id="3.40.50.300:FF:001528">
    <property type="entry name" value="ATP-dependent RNA helicase YTHDC2"/>
    <property type="match status" value="1"/>
</dbReference>
<comment type="caution">
    <text evidence="15">The sequence shown here is derived from an EMBL/GenBank/DDBJ whole genome shotgun (WGS) entry which is preliminary data.</text>
</comment>
<dbReference type="InterPro" id="IPR011545">
    <property type="entry name" value="DEAD/DEAH_box_helicase_dom"/>
</dbReference>
<dbReference type="PROSITE" id="PS50882">
    <property type="entry name" value="YTH"/>
    <property type="match status" value="1"/>
</dbReference>
<dbReference type="Gene3D" id="1.25.40.20">
    <property type="entry name" value="Ankyrin repeat-containing domain"/>
    <property type="match status" value="1"/>
</dbReference>
<dbReference type="FunFam" id="3.30.1370.50:FF:000002">
    <property type="entry name" value="Immunoglobulin mu DNA-binding protein 2"/>
    <property type="match status" value="1"/>
</dbReference>
<dbReference type="PANTHER" id="PTHR18934">
    <property type="entry name" value="ATP-DEPENDENT RNA HELICASE"/>
    <property type="match status" value="1"/>
</dbReference>
<evidence type="ECO:0000256" key="5">
    <source>
        <dbReference type="ARBA" id="ARBA00022806"/>
    </source>
</evidence>
<evidence type="ECO:0000256" key="4">
    <source>
        <dbReference type="ARBA" id="ARBA00022801"/>
    </source>
</evidence>
<dbReference type="GO" id="GO:0016787">
    <property type="term" value="F:hydrolase activity"/>
    <property type="evidence" value="ECO:0007669"/>
    <property type="project" value="UniProtKB-KW"/>
</dbReference>
<reference evidence="15 16" key="1">
    <citation type="journal article" date="2017" name="Nat. Ecol. Evol.">
        <title>Scallop genome provides insights into evolution of bilaterian karyotype and development.</title>
        <authorList>
            <person name="Wang S."/>
            <person name="Zhang J."/>
            <person name="Jiao W."/>
            <person name="Li J."/>
            <person name="Xun X."/>
            <person name="Sun Y."/>
            <person name="Guo X."/>
            <person name="Huan P."/>
            <person name="Dong B."/>
            <person name="Zhang L."/>
            <person name="Hu X."/>
            <person name="Sun X."/>
            <person name="Wang J."/>
            <person name="Zhao C."/>
            <person name="Wang Y."/>
            <person name="Wang D."/>
            <person name="Huang X."/>
            <person name="Wang R."/>
            <person name="Lv J."/>
            <person name="Li Y."/>
            <person name="Zhang Z."/>
            <person name="Liu B."/>
            <person name="Lu W."/>
            <person name="Hui Y."/>
            <person name="Liang J."/>
            <person name="Zhou Z."/>
            <person name="Hou R."/>
            <person name="Li X."/>
            <person name="Liu Y."/>
            <person name="Li H."/>
            <person name="Ning X."/>
            <person name="Lin Y."/>
            <person name="Zhao L."/>
            <person name="Xing Q."/>
            <person name="Dou J."/>
            <person name="Li Y."/>
            <person name="Mao J."/>
            <person name="Guo H."/>
            <person name="Dou H."/>
            <person name="Li T."/>
            <person name="Mu C."/>
            <person name="Jiang W."/>
            <person name="Fu Q."/>
            <person name="Fu X."/>
            <person name="Miao Y."/>
            <person name="Liu J."/>
            <person name="Yu Q."/>
            <person name="Li R."/>
            <person name="Liao H."/>
            <person name="Li X."/>
            <person name="Kong Y."/>
            <person name="Jiang Z."/>
            <person name="Chourrout D."/>
            <person name="Li R."/>
            <person name="Bao Z."/>
        </authorList>
    </citation>
    <scope>NUCLEOTIDE SEQUENCE [LARGE SCALE GENOMIC DNA]</scope>
    <source>
        <strain evidence="15 16">PY_sf001</strain>
    </source>
</reference>
<dbReference type="Proteomes" id="UP000242188">
    <property type="component" value="Unassembled WGS sequence"/>
</dbReference>
<dbReference type="FunFam" id="1.20.120.1080:FF:000008">
    <property type="entry name" value="probable ATP-dependent RNA helicase YTHDC2"/>
    <property type="match status" value="1"/>
</dbReference>
<dbReference type="SUPFAM" id="SSF52540">
    <property type="entry name" value="P-loop containing nucleoside triphosphate hydrolases"/>
    <property type="match status" value="2"/>
</dbReference>
<dbReference type="PROSITE" id="PS51192">
    <property type="entry name" value="HELICASE_ATP_BIND_1"/>
    <property type="match status" value="1"/>
</dbReference>
<dbReference type="Pfam" id="PF01424">
    <property type="entry name" value="R3H"/>
    <property type="match status" value="1"/>
</dbReference>
<dbReference type="Gene3D" id="3.40.50.300">
    <property type="entry name" value="P-loop containing nucleotide triphosphate hydrolases"/>
    <property type="match status" value="2"/>
</dbReference>
<evidence type="ECO:0000259" key="12">
    <source>
        <dbReference type="PROSITE" id="PS51061"/>
    </source>
</evidence>
<dbReference type="FunFam" id="3.40.50.300:FF:000284">
    <property type="entry name" value="probable ATP-dependent RNA helicase YTHDC2"/>
    <property type="match status" value="1"/>
</dbReference>
<dbReference type="PROSITE" id="PS51061">
    <property type="entry name" value="R3H"/>
    <property type="match status" value="1"/>
</dbReference>
<dbReference type="Pfam" id="PF04408">
    <property type="entry name" value="WHD_HA2"/>
    <property type="match status" value="1"/>
</dbReference>
<sequence>MAANLKYGRSELPPGGSFARVMQRGDGSSPRPSSTSSSQSFHSFASSEDYQDHGPRPGQDICIGEEVKISIHLAMERFRMNESQKELEFPSSLTATERAYVHKLCEGNGLKSKSKGKASGRYITITKREGRLSSQSSASFYLARNSRQQILNLLQRYPVSNKERQELIPRVDRNQPSDVGKELNKTTIGKLNNGVAQVPPPRGDSDLNAFREGLPVFKHRQDVLDALNNNRVILISGETGSGKTTQVPQMILDDCCNKNKPCRIFCTQPRRIAALSIAERVALERGEKIGQTVGYQIRLESKVSPKTLLTFCTNGVLLRTLMNGDASFGGVTHVIIDEVHERDRFSDFLLASMDELMTKHPHLKIILMSAALNTQLFVQFFNNCPVVHIPGTLFTVKEYFLEDVLKWTKYSNKAMEKAKREKGTVTKQQEQLEELCAKMSIGITYTEMEDHSMAGKQSHSDTDSAPNNTNEDKSELPDWIIKEMDQFLTDIFLMGSEETFAQLVHLIMSENVSVDYQHSETGVTPLMVTTARGMNDEVEQLLNLGANVNLHLPNGWTAIDWAKRFERNDILEMLEALMLSNDVGPSGDSLAEAGNQLLTDAEKDMLSLYQSCFDDEKVDIQLILNLIYQLMSNYSDGAILVFLPGYDDIVGLRDLIAEDSFFHKYKYLLYTLHSAMQSNDQRRVFKTPPPGVRKIILATNIAETSITIDDVVFVIDAGKVKEKTFDALLSVTMLKSNWISKASALQRKGRAGRVRPGLCYHLFSKVRYSNLMDFPAPEILRYPLQELCLHTKLLAPKTCSIADYLSKCPEPPTFLLTRNAIHLLKQIDALDTCEDLTELGHHLADLPVEPCLGKMVLYSVVLKCLDPVLTIVCTLAYKDPFVLPSQPNMKREASMSRRKFAADTCSDHMALLRAFQAWQRARTDGWERSFCDKNYLSSACMEMIVGMRTQLLGQLRASGFVRARGGGDIRDLNTNSENWAVVKAALCAGSYPNLLRVDRQKARLATQKESNVFFHMSSVVSQIPSSKKTQKSQFIKSLRSDWLFYQEMTRFQRHPMVRTCTMVSPITVAVFAGPAKLSPDAVKDRQLNRNFGMRGEFGSEESDSEGEDKEDNRKTTLQLDEWLGFKLDNETTSIVLQLRQKWNSLLLRRMRSPSKTWSQLDESVVRTIVNILTNEEQTMGLQQPAGIGQRPRPMTAESIMSGGGGKGNFDFVTPPRKNFQFQQKSSSGVDTASSSSSNSPSANTSHRGSQSSTPSMSPGPASPSVGVNHSSSQPTSFFVMKCNNQSKVDLSMNKGVWATNKSNNKKLNSVFQEGNTVYLVFSVQGSGHFQGYAKMKSEFVDKKVQDSSYHGLDYCCDVEWIKRANLSFQSTLQLLNPWDDNRKVQTSRDGQEIEPHVGETLIKLWDKYLAHQGKSSPSASNKPQNAGKRGAFHGPASPEGPGSYQSIGGDHSDYSSHGTRNFYNRQSQGGYQDQGNYGGYQVNEGSHNGHRGQGQRGKSSGRSPINQGNPFDNYSGYHTGGYQDNGVAPGTEYGSYSYHQRGQGSGGHRRGNHNRSGNRR</sequence>
<dbReference type="PROSITE" id="PS50297">
    <property type="entry name" value="ANK_REP_REGION"/>
    <property type="match status" value="1"/>
</dbReference>
<dbReference type="Gene3D" id="3.30.1370.50">
    <property type="entry name" value="R3H-like domain"/>
    <property type="match status" value="1"/>
</dbReference>
<feature type="domain" description="Helicase ATP-binding" evidence="13">
    <location>
        <begin position="224"/>
        <end position="390"/>
    </location>
</feature>
<evidence type="ECO:0000259" key="11">
    <source>
        <dbReference type="PROSITE" id="PS50882"/>
    </source>
</evidence>
<evidence type="ECO:0000256" key="1">
    <source>
        <dbReference type="ARBA" id="ARBA00004123"/>
    </source>
</evidence>
<feature type="compositionally biased region" description="Acidic residues" evidence="10">
    <location>
        <begin position="1098"/>
        <end position="1109"/>
    </location>
</feature>
<evidence type="ECO:0000313" key="15">
    <source>
        <dbReference type="EMBL" id="OWF52301.1"/>
    </source>
</evidence>